<dbReference type="AlphaFoldDB" id="A0A8J4BWI7"/>
<dbReference type="EMBL" id="BNCP01000001">
    <property type="protein sequence ID" value="GIL69905.1"/>
    <property type="molecule type" value="Genomic_DNA"/>
</dbReference>
<keyword evidence="3" id="KW-1185">Reference proteome</keyword>
<evidence type="ECO:0000256" key="1">
    <source>
        <dbReference type="SAM" id="MobiDB-lite"/>
    </source>
</evidence>
<feature type="region of interest" description="Disordered" evidence="1">
    <location>
        <begin position="86"/>
        <end position="110"/>
    </location>
</feature>
<name>A0A8J4BWI7_9CHLO</name>
<proteinExistence type="predicted"/>
<evidence type="ECO:0000313" key="3">
    <source>
        <dbReference type="Proteomes" id="UP000747110"/>
    </source>
</evidence>
<comment type="caution">
    <text evidence="2">The sequence shown here is derived from an EMBL/GenBank/DDBJ whole genome shotgun (WGS) entry which is preliminary data.</text>
</comment>
<accession>A0A8J4BWI7</accession>
<evidence type="ECO:0000313" key="2">
    <source>
        <dbReference type="EMBL" id="GIL69905.1"/>
    </source>
</evidence>
<feature type="non-terminal residue" evidence="2">
    <location>
        <position position="110"/>
    </location>
</feature>
<gene>
    <name evidence="2" type="ORF">Vretifemale_665</name>
</gene>
<feature type="non-terminal residue" evidence="2">
    <location>
        <position position="1"/>
    </location>
</feature>
<protein>
    <submittedName>
        <fullName evidence="2">Uncharacterized protein</fullName>
    </submittedName>
</protein>
<dbReference type="Proteomes" id="UP000747110">
    <property type="component" value="Unassembled WGS sequence"/>
</dbReference>
<reference evidence="2" key="1">
    <citation type="journal article" date="2021" name="Proc. Natl. Acad. Sci. U.S.A.">
        <title>Three genomes in the algal genus Volvox reveal the fate of a haploid sex-determining region after a transition to homothallism.</title>
        <authorList>
            <person name="Yamamoto K."/>
            <person name="Hamaji T."/>
            <person name="Kawai-Toyooka H."/>
            <person name="Matsuzaki R."/>
            <person name="Takahashi F."/>
            <person name="Nishimura Y."/>
            <person name="Kawachi M."/>
            <person name="Noguchi H."/>
            <person name="Minakuchi Y."/>
            <person name="Umen J.G."/>
            <person name="Toyoda A."/>
            <person name="Nozaki H."/>
        </authorList>
    </citation>
    <scope>NUCLEOTIDE SEQUENCE</scope>
    <source>
        <strain evidence="2">NIES-3786</strain>
    </source>
</reference>
<organism evidence="2 3">
    <name type="scientific">Volvox reticuliferus</name>
    <dbReference type="NCBI Taxonomy" id="1737510"/>
    <lineage>
        <taxon>Eukaryota</taxon>
        <taxon>Viridiplantae</taxon>
        <taxon>Chlorophyta</taxon>
        <taxon>core chlorophytes</taxon>
        <taxon>Chlorophyceae</taxon>
        <taxon>CS clade</taxon>
        <taxon>Chlamydomonadales</taxon>
        <taxon>Volvocaceae</taxon>
        <taxon>Volvox</taxon>
    </lineage>
</organism>
<sequence>PLPWQPTQDSGIGMYDTYGNQDLGEAINPVMTNTNSVLTSGLMDPGPSYVKYSYPNAWPEQATFPEWESSEAIPKGPVCSVFDEQGRASALQPGTDLRLDPDVPDLDLSP</sequence>